<keyword evidence="3" id="KW-1185">Reference proteome</keyword>
<reference evidence="2 3" key="1">
    <citation type="submission" date="2020-10" db="EMBL/GenBank/DDBJ databases">
        <title>Genome sequencing of Massilia sp. LPB0304.</title>
        <authorList>
            <person name="Kim J."/>
        </authorList>
    </citation>
    <scope>NUCLEOTIDE SEQUENCE [LARGE SCALE GENOMIC DNA]</scope>
    <source>
        <strain evidence="2 3">LPB0304</strain>
    </source>
</reference>
<feature type="transmembrane region" description="Helical" evidence="1">
    <location>
        <begin position="21"/>
        <end position="42"/>
    </location>
</feature>
<accession>A0A7L9UAX7</accession>
<sequence length="190" mass="19674">MKSVMFSEIVGAPRGAGPRRLSPLAAYGLTLALGTPLLVLALRLLDPGAPLACIVLPVLAGLALPLCTPAPGRLDVSTRFDARHLRATLDSALADLGYAQVCAGPDRIRYASTARGWRTRSLSVRIQPHVLEVVGPIPTLRALQAALAGPAASTAPAVPATCRTDLSSRETVAAAIQISDNAERVAGMAE</sequence>
<keyword evidence="1" id="KW-0812">Transmembrane</keyword>
<keyword evidence="1" id="KW-0472">Membrane</keyword>
<proteinExistence type="predicted"/>
<organism evidence="2 3">
    <name type="scientific">Massilia litorea</name>
    <dbReference type="NCBI Taxonomy" id="2769491"/>
    <lineage>
        <taxon>Bacteria</taxon>
        <taxon>Pseudomonadati</taxon>
        <taxon>Pseudomonadota</taxon>
        <taxon>Betaproteobacteria</taxon>
        <taxon>Burkholderiales</taxon>
        <taxon>Oxalobacteraceae</taxon>
        <taxon>Telluria group</taxon>
        <taxon>Massilia</taxon>
    </lineage>
</organism>
<protein>
    <submittedName>
        <fullName evidence="2">Uncharacterized protein</fullName>
    </submittedName>
</protein>
<evidence type="ECO:0000313" key="3">
    <source>
        <dbReference type="Proteomes" id="UP000593875"/>
    </source>
</evidence>
<keyword evidence="1" id="KW-1133">Transmembrane helix</keyword>
<dbReference type="KEGG" id="mlir:LPB04_08350"/>
<name>A0A7L9UAX7_9BURK</name>
<evidence type="ECO:0000313" key="2">
    <source>
        <dbReference type="EMBL" id="QOL51256.1"/>
    </source>
</evidence>
<dbReference type="Proteomes" id="UP000593875">
    <property type="component" value="Chromosome"/>
</dbReference>
<dbReference type="AlphaFoldDB" id="A0A7L9UAX7"/>
<dbReference type="RefSeq" id="WP_193688233.1">
    <property type="nucleotide sequence ID" value="NZ_CP062941.1"/>
</dbReference>
<dbReference type="EMBL" id="CP062941">
    <property type="protein sequence ID" value="QOL51256.1"/>
    <property type="molecule type" value="Genomic_DNA"/>
</dbReference>
<feature type="transmembrane region" description="Helical" evidence="1">
    <location>
        <begin position="48"/>
        <end position="67"/>
    </location>
</feature>
<evidence type="ECO:0000256" key="1">
    <source>
        <dbReference type="SAM" id="Phobius"/>
    </source>
</evidence>
<gene>
    <name evidence="2" type="ORF">LPB04_08350</name>
</gene>